<accession>A0A8F9XJY1</accession>
<reference evidence="1" key="1">
    <citation type="submission" date="2021-08" db="EMBL/GenBank/DDBJ databases">
        <title>Genome of a novel bacterium of the phylum Verrucomicrobia, Oleiharenicola sp. KSB-15.</title>
        <authorList>
            <person name="Chung J.-H."/>
            <person name="Ahn J.-H."/>
            <person name="Yoon Y."/>
            <person name="Kim D.-Y."/>
            <person name="An S.-H."/>
            <person name="Park I."/>
            <person name="Yeon J."/>
        </authorList>
    </citation>
    <scope>NUCLEOTIDE SEQUENCE</scope>
    <source>
        <strain evidence="1">KSB-15</strain>
    </source>
</reference>
<dbReference type="SUPFAM" id="SSF53335">
    <property type="entry name" value="S-adenosyl-L-methionine-dependent methyltransferases"/>
    <property type="match status" value="1"/>
</dbReference>
<dbReference type="GO" id="GO:0008168">
    <property type="term" value="F:methyltransferase activity"/>
    <property type="evidence" value="ECO:0007669"/>
    <property type="project" value="InterPro"/>
</dbReference>
<dbReference type="InterPro" id="IPR029063">
    <property type="entry name" value="SAM-dependent_MTases_sf"/>
</dbReference>
<dbReference type="AlphaFoldDB" id="A0A8F9XJY1"/>
<protein>
    <submittedName>
        <fullName evidence="1">Uncharacterized protein</fullName>
    </submittedName>
</protein>
<dbReference type="Proteomes" id="UP000825051">
    <property type="component" value="Chromosome"/>
</dbReference>
<dbReference type="GO" id="GO:0003676">
    <property type="term" value="F:nucleic acid binding"/>
    <property type="evidence" value="ECO:0007669"/>
    <property type="project" value="InterPro"/>
</dbReference>
<dbReference type="GO" id="GO:0032259">
    <property type="term" value="P:methylation"/>
    <property type="evidence" value="ECO:0007669"/>
    <property type="project" value="InterPro"/>
</dbReference>
<dbReference type="KEGG" id="ole:K0B96_09315"/>
<keyword evidence="2" id="KW-1185">Reference proteome</keyword>
<dbReference type="InterPro" id="IPR002052">
    <property type="entry name" value="DNA_methylase_N6_adenine_CS"/>
</dbReference>
<dbReference type="PROSITE" id="PS00092">
    <property type="entry name" value="N6_MTASE"/>
    <property type="match status" value="1"/>
</dbReference>
<proteinExistence type="predicted"/>
<dbReference type="EMBL" id="CP080507">
    <property type="protein sequence ID" value="QYM77529.1"/>
    <property type="molecule type" value="Genomic_DNA"/>
</dbReference>
<dbReference type="RefSeq" id="WP_220160634.1">
    <property type="nucleotide sequence ID" value="NZ_CP080507.1"/>
</dbReference>
<sequence length="199" mass="22332">MHLQPNRDYVSNDDVQTPPALARRLVQHFQPRGRILEPCRGEGNFYRALRAHLRGATADSRANGRLGGQRRARAGESVAWTEIKAGRDFFACTDTFDWIITNPPWSEIRRFLQHAMQHADNVVFLLTINHVWTKARLRDIRAADFGLKEIVLVDMPASFPQSGFQLGAVHVQRGWHGAIALSDLGAAGRSSPAHHADLR</sequence>
<name>A0A8F9XJY1_9BACT</name>
<evidence type="ECO:0000313" key="2">
    <source>
        <dbReference type="Proteomes" id="UP000825051"/>
    </source>
</evidence>
<evidence type="ECO:0000313" key="1">
    <source>
        <dbReference type="EMBL" id="QYM77529.1"/>
    </source>
</evidence>
<gene>
    <name evidence="1" type="ORF">K0B96_09315</name>
</gene>
<dbReference type="PRINTS" id="PR00507">
    <property type="entry name" value="N12N6MTFRASE"/>
</dbReference>
<organism evidence="1 2">
    <name type="scientific">Horticoccus luteus</name>
    <dbReference type="NCBI Taxonomy" id="2862869"/>
    <lineage>
        <taxon>Bacteria</taxon>
        <taxon>Pseudomonadati</taxon>
        <taxon>Verrucomicrobiota</taxon>
        <taxon>Opitutia</taxon>
        <taxon>Opitutales</taxon>
        <taxon>Opitutaceae</taxon>
        <taxon>Horticoccus</taxon>
    </lineage>
</organism>
<dbReference type="Gene3D" id="3.40.50.150">
    <property type="entry name" value="Vaccinia Virus protein VP39"/>
    <property type="match status" value="1"/>
</dbReference>